<feature type="coiled-coil region" evidence="5">
    <location>
        <begin position="191"/>
        <end position="218"/>
    </location>
</feature>
<evidence type="ECO:0000256" key="4">
    <source>
        <dbReference type="ARBA" id="ARBA00023136"/>
    </source>
</evidence>
<evidence type="ECO:0000313" key="9">
    <source>
        <dbReference type="Proteomes" id="UP000075666"/>
    </source>
</evidence>
<dbReference type="Proteomes" id="UP000075666">
    <property type="component" value="Unassembled WGS sequence"/>
</dbReference>
<feature type="transmembrane region" description="Helical" evidence="6">
    <location>
        <begin position="57"/>
        <end position="78"/>
    </location>
</feature>
<evidence type="ECO:0000313" key="8">
    <source>
        <dbReference type="EMBL" id="KYD07880.1"/>
    </source>
</evidence>
<evidence type="ECO:0000256" key="5">
    <source>
        <dbReference type="SAM" id="Coils"/>
    </source>
</evidence>
<evidence type="ECO:0000259" key="7">
    <source>
        <dbReference type="Pfam" id="PF13515"/>
    </source>
</evidence>
<protein>
    <recommendedName>
        <fullName evidence="7">Integral membrane bound transporter domain-containing protein</fullName>
    </recommendedName>
</protein>
<keyword evidence="4 6" id="KW-0472">Membrane</keyword>
<keyword evidence="2 6" id="KW-0812">Transmembrane</keyword>
<dbReference type="PANTHER" id="PTHR40064:SF1">
    <property type="entry name" value="MEMBRANE PROTEIN"/>
    <property type="match status" value="1"/>
</dbReference>
<dbReference type="OrthoDB" id="2931138at2"/>
<keyword evidence="9" id="KW-1185">Reference proteome</keyword>
<evidence type="ECO:0000256" key="3">
    <source>
        <dbReference type="ARBA" id="ARBA00022989"/>
    </source>
</evidence>
<reference evidence="8 9" key="1">
    <citation type="submission" date="2016-01" db="EMBL/GenBank/DDBJ databases">
        <title>Genome Sequences of Twelve Sporeforming Bacillus Species Isolated from Foods.</title>
        <authorList>
            <person name="Berendsen E.M."/>
            <person name="Wells-Bennik M.H."/>
            <person name="Krawcyk A.O."/>
            <person name="De Jong A."/>
            <person name="Holsappel S."/>
            <person name="Eijlander R.T."/>
            <person name="Kuipers O.P."/>
        </authorList>
    </citation>
    <scope>NUCLEOTIDE SEQUENCE [LARGE SCALE GENOMIC DNA]</scope>
    <source>
        <strain evidence="8 9">B4102</strain>
    </source>
</reference>
<dbReference type="GO" id="GO:0016020">
    <property type="term" value="C:membrane"/>
    <property type="evidence" value="ECO:0007669"/>
    <property type="project" value="UniProtKB-SubCell"/>
</dbReference>
<feature type="transmembrane region" description="Helical" evidence="6">
    <location>
        <begin position="137"/>
        <end position="156"/>
    </location>
</feature>
<keyword evidence="5" id="KW-0175">Coiled coil</keyword>
<feature type="domain" description="Integral membrane bound transporter" evidence="7">
    <location>
        <begin position="26"/>
        <end position="147"/>
    </location>
</feature>
<dbReference type="RefSeq" id="WP_066230665.1">
    <property type="nucleotide sequence ID" value="NZ_LQYN01000039.1"/>
</dbReference>
<accession>A0A150L6I2</accession>
<keyword evidence="3 6" id="KW-1133">Transmembrane helix</keyword>
<proteinExistence type="predicted"/>
<dbReference type="EMBL" id="LQYN01000039">
    <property type="protein sequence ID" value="KYD07880.1"/>
    <property type="molecule type" value="Genomic_DNA"/>
</dbReference>
<dbReference type="PATRIC" id="fig|46224.3.peg.2735"/>
<evidence type="ECO:0000256" key="2">
    <source>
        <dbReference type="ARBA" id="ARBA00022692"/>
    </source>
</evidence>
<comment type="subcellular location">
    <subcellularLocation>
        <location evidence="1">Membrane</location>
        <topology evidence="1">Multi-pass membrane protein</topology>
    </subcellularLocation>
</comment>
<dbReference type="PANTHER" id="PTHR40064">
    <property type="entry name" value="MEMBRANE PROTEIN-RELATED"/>
    <property type="match status" value="1"/>
</dbReference>
<dbReference type="InterPro" id="IPR052984">
    <property type="entry name" value="UPF0421"/>
</dbReference>
<evidence type="ECO:0000256" key="1">
    <source>
        <dbReference type="ARBA" id="ARBA00004141"/>
    </source>
</evidence>
<dbReference type="STRING" id="46224.B4102_0514"/>
<name>A0A150L6I2_9BACI</name>
<dbReference type="Pfam" id="PF13515">
    <property type="entry name" value="FUSC_2"/>
    <property type="match status" value="1"/>
</dbReference>
<evidence type="ECO:0000256" key="6">
    <source>
        <dbReference type="SAM" id="Phobius"/>
    </source>
</evidence>
<gene>
    <name evidence="8" type="ORF">B4102_0514</name>
</gene>
<organism evidence="8 9">
    <name type="scientific">Heyndrickxia sporothermodurans</name>
    <dbReference type="NCBI Taxonomy" id="46224"/>
    <lineage>
        <taxon>Bacteria</taxon>
        <taxon>Bacillati</taxon>
        <taxon>Bacillota</taxon>
        <taxon>Bacilli</taxon>
        <taxon>Bacillales</taxon>
        <taxon>Bacillaceae</taxon>
        <taxon>Heyndrickxia</taxon>
    </lineage>
</organism>
<sequence>MKKKNSPVFENKSLVIWKMAIATALSWELAKFTGSHHPYLAPLTVILCMKPLLDQTILFAFYRFIGTVFGIILVIMVAKSLQLNGLTLGILILSGGFIAKWFKLDMNAIEQVALTILLVFVFEQKSEHYAFDRIKDMLIGAAVAIIVNVYIFPSTFVKRAATAFNEYSSELSTMFSEYSLWILGGCDPVKGNEYKEQLKKTVQELQQMKKDVKKTAKTFGYFPFCMKKKTILKEIYQKTKQISDGYSYLLNVTETFKEWGSSETMTEADKGVWSNQMKRFNRDIGNLKKEQSFSKGSNFPSLLPAEQLAQQYHISLVQVTKQFINQENA</sequence>
<feature type="transmembrane region" description="Helical" evidence="6">
    <location>
        <begin position="85"/>
        <end position="102"/>
    </location>
</feature>
<dbReference type="InterPro" id="IPR049453">
    <property type="entry name" value="Memb_transporter_dom"/>
</dbReference>
<comment type="caution">
    <text evidence="8">The sequence shown here is derived from an EMBL/GenBank/DDBJ whole genome shotgun (WGS) entry which is preliminary data.</text>
</comment>
<dbReference type="AlphaFoldDB" id="A0A150L6I2"/>